<feature type="compositionally biased region" description="Low complexity" evidence="1">
    <location>
        <begin position="408"/>
        <end position="417"/>
    </location>
</feature>
<feature type="compositionally biased region" description="Acidic residues" evidence="1">
    <location>
        <begin position="971"/>
        <end position="980"/>
    </location>
</feature>
<evidence type="ECO:0000256" key="1">
    <source>
        <dbReference type="SAM" id="MobiDB-lite"/>
    </source>
</evidence>
<organism evidence="2 3">
    <name type="scientific">Kineosporia succinea</name>
    <dbReference type="NCBI Taxonomy" id="84632"/>
    <lineage>
        <taxon>Bacteria</taxon>
        <taxon>Bacillati</taxon>
        <taxon>Actinomycetota</taxon>
        <taxon>Actinomycetes</taxon>
        <taxon>Kineosporiales</taxon>
        <taxon>Kineosporiaceae</taxon>
        <taxon>Kineosporia</taxon>
    </lineage>
</organism>
<name>A0ABT9P5F6_9ACTN</name>
<feature type="region of interest" description="Disordered" evidence="1">
    <location>
        <begin position="351"/>
        <end position="437"/>
    </location>
</feature>
<feature type="compositionally biased region" description="Low complexity" evidence="1">
    <location>
        <begin position="366"/>
        <end position="378"/>
    </location>
</feature>
<feature type="region of interest" description="Disordered" evidence="1">
    <location>
        <begin position="672"/>
        <end position="721"/>
    </location>
</feature>
<accession>A0ABT9P5F6</accession>
<comment type="caution">
    <text evidence="2">The sequence shown here is derived from an EMBL/GenBank/DDBJ whole genome shotgun (WGS) entry which is preliminary data.</text>
</comment>
<gene>
    <name evidence="2" type="ORF">J2S57_003525</name>
</gene>
<reference evidence="2 3" key="1">
    <citation type="submission" date="2023-07" db="EMBL/GenBank/DDBJ databases">
        <title>Sequencing the genomes of 1000 actinobacteria strains.</title>
        <authorList>
            <person name="Klenk H.-P."/>
        </authorList>
    </citation>
    <scope>NUCLEOTIDE SEQUENCE [LARGE SCALE GENOMIC DNA]</scope>
    <source>
        <strain evidence="2 3">DSM 44388</strain>
    </source>
</reference>
<evidence type="ECO:0000313" key="2">
    <source>
        <dbReference type="EMBL" id="MDP9827776.1"/>
    </source>
</evidence>
<sequence length="999" mass="101621">MAPYEPGTSIEQVVFNVLMHALGAPGGVGSIDPAVTPGEVGKPGAPPWLVLVAQGDKPSAGWTAERTDGKLTFWRRLDSTKNEYVEIQLAGSPNINTYDANTPGVGNLVLTRDAWQQFYQAVPGYMGDGKVLDPSSLHRTRLWYAAVAEYYGQKLDEMLSMLDNLDQDSTSFRGSASETFVSRIHTAMGKVEGAREKAQAWDSAFDGAYQAARNFQEQVLRELANLGARYEGALLNPINFVIKLLNSARLESTLAALAGQDLNADHNVTSDGVLGAGGGEEKTVASHTILMTIPELGAAAGPYDVFQAGSWTALDSAIRAKWATEVSSLFPDSLAAATRLVTEFERATAALEGRPIPGDGTETSQNNTPNADNNPNSPGAGGDNQFGDGENGDPDPATGGSQVGNTFTNLPPDTPTGNGPGGLGLGQDTRFFGGGGDANTFGTQDVVNGAGEFGGGGDASAFRTDPNAFGSGSAGGFGDGGFGADGGAAGGAGAGQLNPGFVMGAGTLVGSGGGDGGFGGSSFGSAGLGLSLGTMSQGQLSRVKTSGQLEQFLVTDEMRDVLRDAGMAADGAVTLDELTLEQLTELQEQGLLDDLVVSSEQNNDDNWILGPAGLGGLTATQLIQRRDDGGLDGIPLTDDMRDALASAGLDAPDASTLGDLSDDQLRELQGDGLLDGVGADSGPGRSDDDGAMLFSSSSLDSGSSLRMLSGPQDLGDLTGGQLGDLQDAGLLDDVPVTSEQLSTLQEDGLLGSDGSALESLGDLTPGQLEDLQRAGLLDDVDLSPGQLSELGLSNDPVAQGRTGGSSSGGFGLDLPSSQFPTALDGLGVGQGGGDFGMPSGSDAPLGNISKSLATDLGSGTGFSVKAFEPGGKLAGVENIGTLSVPSSVAGASAGAAVGSIGGAGAPGMMPMMPGAGGVPGSFTASSRSRDQGRNRNVNMQGVDDVWGSDPDVGPAVVGRFYNDLQAPLEVPDLENPETDTDFMNTPGRARRSARTDDQR</sequence>
<feature type="compositionally biased region" description="Low complexity" evidence="1">
    <location>
        <begin position="693"/>
        <end position="716"/>
    </location>
</feature>
<feature type="region of interest" description="Disordered" evidence="1">
    <location>
        <begin position="967"/>
        <end position="999"/>
    </location>
</feature>
<evidence type="ECO:0000313" key="3">
    <source>
        <dbReference type="Proteomes" id="UP001235712"/>
    </source>
</evidence>
<proteinExistence type="predicted"/>
<keyword evidence="3" id="KW-1185">Reference proteome</keyword>
<dbReference type="RefSeq" id="WP_307244258.1">
    <property type="nucleotide sequence ID" value="NZ_JAUSQZ010000001.1"/>
</dbReference>
<evidence type="ECO:0008006" key="4">
    <source>
        <dbReference type="Google" id="ProtNLM"/>
    </source>
</evidence>
<feature type="region of interest" description="Disordered" evidence="1">
    <location>
        <begin position="921"/>
        <end position="950"/>
    </location>
</feature>
<dbReference type="EMBL" id="JAUSQZ010000001">
    <property type="protein sequence ID" value="MDP9827776.1"/>
    <property type="molecule type" value="Genomic_DNA"/>
</dbReference>
<dbReference type="Proteomes" id="UP001235712">
    <property type="component" value="Unassembled WGS sequence"/>
</dbReference>
<protein>
    <recommendedName>
        <fullName evidence="4">PPE family protein</fullName>
    </recommendedName>
</protein>
<feature type="region of interest" description="Disordered" evidence="1">
    <location>
        <begin position="787"/>
        <end position="809"/>
    </location>
</feature>